<evidence type="ECO:0000256" key="1">
    <source>
        <dbReference type="SAM" id="MobiDB-lite"/>
    </source>
</evidence>
<accession>A0A9N8Q367</accession>
<evidence type="ECO:0000313" key="3">
    <source>
        <dbReference type="Proteomes" id="UP001154114"/>
    </source>
</evidence>
<name>A0A9N8Q367_CHRIL</name>
<dbReference type="EMBL" id="LR824033">
    <property type="protein sequence ID" value="CAD0206950.1"/>
    <property type="molecule type" value="Genomic_DNA"/>
</dbReference>
<feature type="region of interest" description="Disordered" evidence="1">
    <location>
        <begin position="118"/>
        <end position="138"/>
    </location>
</feature>
<protein>
    <submittedName>
        <fullName evidence="2">Uncharacterized protein</fullName>
    </submittedName>
</protein>
<evidence type="ECO:0000313" key="2">
    <source>
        <dbReference type="EMBL" id="CAD0206950.1"/>
    </source>
</evidence>
<dbReference type="AlphaFoldDB" id="A0A9N8Q367"/>
<sequence>MCTKIPKLRKSICESHKFSSYAGIDDVEVAVSWVLKPQHRSRIMFQRFMPWWNAQKRKEIADKKEEDRLKELKAEEARKEVERQAEEERTEVEIESEKADEKIEVNKDLLETSACNKEVNDPKTVVPDSGHAKTENASIELSQEHLKFSNDVTKHIVDNTLTGTQLVANSVLDT</sequence>
<keyword evidence="3" id="KW-1185">Reference proteome</keyword>
<dbReference type="Proteomes" id="UP001154114">
    <property type="component" value="Chromosome 30"/>
</dbReference>
<proteinExistence type="predicted"/>
<dbReference type="OrthoDB" id="7491445at2759"/>
<gene>
    <name evidence="2" type="ORF">CINC_LOCUS9930</name>
</gene>
<reference evidence="2" key="1">
    <citation type="submission" date="2021-12" db="EMBL/GenBank/DDBJ databases">
        <authorList>
            <person name="King R."/>
        </authorList>
    </citation>
    <scope>NUCLEOTIDE SEQUENCE</scope>
</reference>
<organism evidence="2 3">
    <name type="scientific">Chrysodeixis includens</name>
    <name type="common">Soybean looper</name>
    <name type="synonym">Pseudoplusia includens</name>
    <dbReference type="NCBI Taxonomy" id="689277"/>
    <lineage>
        <taxon>Eukaryota</taxon>
        <taxon>Metazoa</taxon>
        <taxon>Ecdysozoa</taxon>
        <taxon>Arthropoda</taxon>
        <taxon>Hexapoda</taxon>
        <taxon>Insecta</taxon>
        <taxon>Pterygota</taxon>
        <taxon>Neoptera</taxon>
        <taxon>Endopterygota</taxon>
        <taxon>Lepidoptera</taxon>
        <taxon>Glossata</taxon>
        <taxon>Ditrysia</taxon>
        <taxon>Noctuoidea</taxon>
        <taxon>Noctuidae</taxon>
        <taxon>Plusiinae</taxon>
        <taxon>Chrysodeixis</taxon>
    </lineage>
</organism>
<feature type="region of interest" description="Disordered" evidence="1">
    <location>
        <begin position="78"/>
        <end position="97"/>
    </location>
</feature>